<organism evidence="4 5">
    <name type="scientific">Hericium alpestre</name>
    <dbReference type="NCBI Taxonomy" id="135208"/>
    <lineage>
        <taxon>Eukaryota</taxon>
        <taxon>Fungi</taxon>
        <taxon>Dikarya</taxon>
        <taxon>Basidiomycota</taxon>
        <taxon>Agaricomycotina</taxon>
        <taxon>Agaricomycetes</taxon>
        <taxon>Russulales</taxon>
        <taxon>Hericiaceae</taxon>
        <taxon>Hericium</taxon>
    </lineage>
</organism>
<dbReference type="STRING" id="135208.A0A4Y9ZMJ8"/>
<dbReference type="EMBL" id="SFCI01001561">
    <property type="protein sequence ID" value="TFY75470.1"/>
    <property type="molecule type" value="Genomic_DNA"/>
</dbReference>
<reference evidence="4 5" key="1">
    <citation type="submission" date="2019-02" db="EMBL/GenBank/DDBJ databases">
        <title>Genome sequencing of the rare red list fungi Hericium alpestre (H. flagellum).</title>
        <authorList>
            <person name="Buettner E."/>
            <person name="Kellner H."/>
        </authorList>
    </citation>
    <scope>NUCLEOTIDE SEQUENCE [LARGE SCALE GENOMIC DNA]</scope>
    <source>
        <strain evidence="4 5">DSM 108284</strain>
    </source>
</reference>
<comment type="caution">
    <text evidence="4">The sequence shown here is derived from an EMBL/GenBank/DDBJ whole genome shotgun (WGS) entry which is preliminary data.</text>
</comment>
<evidence type="ECO:0000256" key="2">
    <source>
        <dbReference type="SAM" id="Phobius"/>
    </source>
</evidence>
<feature type="compositionally biased region" description="Pro residues" evidence="1">
    <location>
        <begin position="19"/>
        <end position="28"/>
    </location>
</feature>
<keyword evidence="5" id="KW-1185">Reference proteome</keyword>
<proteinExistence type="predicted"/>
<dbReference type="Proteomes" id="UP000298061">
    <property type="component" value="Unassembled WGS sequence"/>
</dbReference>
<gene>
    <name evidence="4" type="ORF">EWM64_g8542</name>
</gene>
<evidence type="ECO:0000313" key="4">
    <source>
        <dbReference type="EMBL" id="TFY75470.1"/>
    </source>
</evidence>
<sequence length="473" mass="53112">MPMDLDSQAAQAAAMPDGDPGPEPPTAQPAPASTSGHAASTAPPPLTYTTHFSKPAPTGTGKNRRDPFIILLIAFMLLMSVQNLHFSAFWKMISVWLFAHTAQHGVYTVLSRFGFSTSYTSVLKFMHALSKSAQSKLRDIARLQLGQRDTIHNRTAVTFVELEDCDPKKAFDPEPLWRVHQEKRRAQLTCKTLHHRIDHAKLNSWLALHCLLFLTTLAAHCMQHGHKTQFHPMASSNFNERNTAENAKVLHDLIIMQLGLPEEEVAQVLTIVAGDQSTIEKLCTLKKFLASCPHGYSNYGWVLPLIQLWHMGWSDLERIINMHWGSEVNDVSSFCSTNVIMGRNVKNIKRPDYYPAQHLVFDTLKVEILDCWRKLFREKDLDQYFTSNPMAIEDLLKHAQTLLERYCSTAAYTQALYPDQSLGEFFGAGKPWTQHDGGKQSVVEGDQYAVADGDIGRAMNVMAVWVFTFAGSG</sequence>
<name>A0A4Y9ZMJ8_9AGAM</name>
<feature type="region of interest" description="Disordered" evidence="1">
    <location>
        <begin position="1"/>
        <end position="60"/>
    </location>
</feature>
<evidence type="ECO:0000259" key="3">
    <source>
        <dbReference type="Pfam" id="PF20231"/>
    </source>
</evidence>
<dbReference type="AlphaFoldDB" id="A0A4Y9ZMJ8"/>
<keyword evidence="2" id="KW-1133">Transmembrane helix</keyword>
<evidence type="ECO:0000256" key="1">
    <source>
        <dbReference type="SAM" id="MobiDB-lite"/>
    </source>
</evidence>
<dbReference type="OrthoDB" id="3266963at2759"/>
<dbReference type="Pfam" id="PF20231">
    <property type="entry name" value="DUF6589"/>
    <property type="match status" value="1"/>
</dbReference>
<feature type="domain" description="DUF6589" evidence="3">
    <location>
        <begin position="202"/>
        <end position="473"/>
    </location>
</feature>
<keyword evidence="2" id="KW-0472">Membrane</keyword>
<evidence type="ECO:0000313" key="5">
    <source>
        <dbReference type="Proteomes" id="UP000298061"/>
    </source>
</evidence>
<accession>A0A4Y9ZMJ8</accession>
<feature type="transmembrane region" description="Helical" evidence="2">
    <location>
        <begin position="68"/>
        <end position="90"/>
    </location>
</feature>
<protein>
    <recommendedName>
        <fullName evidence="3">DUF6589 domain-containing protein</fullName>
    </recommendedName>
</protein>
<dbReference type="InterPro" id="IPR046496">
    <property type="entry name" value="DUF6589"/>
</dbReference>
<keyword evidence="2" id="KW-0812">Transmembrane</keyword>